<reference evidence="2 3" key="1">
    <citation type="submission" date="2016-10" db="EMBL/GenBank/DDBJ databases">
        <authorList>
            <person name="de Groot N.N."/>
        </authorList>
    </citation>
    <scope>NUCLEOTIDE SEQUENCE [LARGE SCALE GENOMIC DNA]</scope>
    <source>
        <strain evidence="2 3">DSM 15695</strain>
    </source>
</reference>
<dbReference type="InterPro" id="IPR006121">
    <property type="entry name" value="HMA_dom"/>
</dbReference>
<dbReference type="Proteomes" id="UP000198833">
    <property type="component" value="Unassembled WGS sequence"/>
</dbReference>
<dbReference type="STRING" id="89093.SAMN04488558_101119"/>
<evidence type="ECO:0000313" key="3">
    <source>
        <dbReference type="Proteomes" id="UP000198833"/>
    </source>
</evidence>
<name>A0A1H8Z1U2_9LACT</name>
<accession>A0A1H8Z1U2</accession>
<dbReference type="InterPro" id="IPR034904">
    <property type="entry name" value="FSCA_dom_sf"/>
</dbReference>
<organism evidence="2 3">
    <name type="scientific">Ignavigranum ruoffiae</name>
    <dbReference type="NCBI Taxonomy" id="89093"/>
    <lineage>
        <taxon>Bacteria</taxon>
        <taxon>Bacillati</taxon>
        <taxon>Bacillota</taxon>
        <taxon>Bacilli</taxon>
        <taxon>Lactobacillales</taxon>
        <taxon>Aerococcaceae</taxon>
        <taxon>Ignavigranum</taxon>
    </lineage>
</organism>
<feature type="domain" description="MIP18 family-like" evidence="1">
    <location>
        <begin position="24"/>
        <end position="95"/>
    </location>
</feature>
<dbReference type="EMBL" id="FOEN01000001">
    <property type="protein sequence ID" value="SEP58404.1"/>
    <property type="molecule type" value="Genomic_DNA"/>
</dbReference>
<gene>
    <name evidence="2" type="ORF">SAMN04488558_101119</name>
</gene>
<keyword evidence="3" id="KW-1185">Reference proteome</keyword>
<dbReference type="SUPFAM" id="SSF117916">
    <property type="entry name" value="Fe-S cluster assembly (FSCA) domain-like"/>
    <property type="match status" value="1"/>
</dbReference>
<protein>
    <submittedName>
        <fullName evidence="2">Metal-sulfur cluster biosynthetic enzyme</fullName>
    </submittedName>
</protein>
<dbReference type="CDD" id="cd00371">
    <property type="entry name" value="HMA"/>
    <property type="match status" value="1"/>
</dbReference>
<sequence length="120" mass="13547">MMEILLQICYIMINLEKGETMKNEQLYKALEKVIDPELGIDIVNLGLIYDIDFDEQGTAKVLMTLTTMGCPLIDMIAFDIERALLAVDGVEKVEIELTFDPAWSIDRMSRYAKIALGVSL</sequence>
<evidence type="ECO:0000259" key="1">
    <source>
        <dbReference type="Pfam" id="PF01883"/>
    </source>
</evidence>
<dbReference type="Pfam" id="PF01883">
    <property type="entry name" value="FeS_assembly_P"/>
    <property type="match status" value="1"/>
</dbReference>
<dbReference type="Gene3D" id="3.30.300.130">
    <property type="entry name" value="Fe-S cluster assembly (FSCA)"/>
    <property type="match status" value="1"/>
</dbReference>
<dbReference type="AlphaFoldDB" id="A0A1H8Z1U2"/>
<dbReference type="GO" id="GO:0046872">
    <property type="term" value="F:metal ion binding"/>
    <property type="evidence" value="ECO:0007669"/>
    <property type="project" value="InterPro"/>
</dbReference>
<dbReference type="InterPro" id="IPR052339">
    <property type="entry name" value="Fe-S_Maturation_MIP18"/>
</dbReference>
<dbReference type="PANTHER" id="PTHR42831">
    <property type="entry name" value="FE-S PROTEIN MATURATION AUXILIARY FACTOR YITW"/>
    <property type="match status" value="1"/>
</dbReference>
<evidence type="ECO:0000313" key="2">
    <source>
        <dbReference type="EMBL" id="SEP58404.1"/>
    </source>
</evidence>
<dbReference type="PANTHER" id="PTHR42831:SF1">
    <property type="entry name" value="FE-S PROTEIN MATURATION AUXILIARY FACTOR YITW"/>
    <property type="match status" value="1"/>
</dbReference>
<dbReference type="InterPro" id="IPR002744">
    <property type="entry name" value="MIP18-like"/>
</dbReference>
<proteinExistence type="predicted"/>